<dbReference type="Pfam" id="PF09697">
    <property type="entry name" value="Porph_ging"/>
    <property type="match status" value="1"/>
</dbReference>
<accession>A0A117KCQ9</accession>
<dbReference type="AlphaFoldDB" id="A0A117KCQ9"/>
<dbReference type="RefSeq" id="WP_059135855.1">
    <property type="nucleotide sequence ID" value="NZ_LMAI01000002.1"/>
</dbReference>
<dbReference type="InterPro" id="IPR005901">
    <property type="entry name" value="GLPGLI"/>
</dbReference>
<comment type="caution">
    <text evidence="1">The sequence shown here is derived from an EMBL/GenBank/DDBJ whole genome shotgun (WGS) entry which is preliminary data.</text>
</comment>
<evidence type="ECO:0000313" key="1">
    <source>
        <dbReference type="EMBL" id="KUJ57944.1"/>
    </source>
</evidence>
<proteinExistence type="predicted"/>
<evidence type="ECO:0000313" key="2">
    <source>
        <dbReference type="Proteomes" id="UP000054388"/>
    </source>
</evidence>
<dbReference type="Proteomes" id="UP000054388">
    <property type="component" value="Unassembled WGS sequence"/>
</dbReference>
<sequence>MKFYLFIFSFALSFFSGQTIITSDFSMKTSPFEIINFENSTHNVYYKVSFSDNPISKGSKKEAICILQLGNKVSKFFDYNQLRKDSLTEKYSHQSTIGAKEMNEFFKINVLWNNVVFKNNDVITFQDRFKSVYQYEESVPRLNWNLVEGDKEILGYKCKKATVKHRGREYIAWYTIDIPINKGPYVFEGLPGLIMEIEDRDQKYHFVAVGIGKKPLPIYIRNEKNIFKTTREKFRNVEKTYKENPAAFFTGKAYNEDGTPIILKQQNVRYEPIEIE</sequence>
<protein>
    <recommendedName>
        <fullName evidence="3">GLPGLI family protein</fullName>
    </recommendedName>
</protein>
<name>A0A117KCQ9_9FLAO</name>
<dbReference type="EMBL" id="LMAI01000002">
    <property type="protein sequence ID" value="KUJ57944.1"/>
    <property type="molecule type" value="Genomic_DNA"/>
</dbReference>
<organism evidence="1 2">
    <name type="scientific">Chryseobacterium aquaticum subsp. greenlandense</name>
    <dbReference type="NCBI Taxonomy" id="345663"/>
    <lineage>
        <taxon>Bacteria</taxon>
        <taxon>Pseudomonadati</taxon>
        <taxon>Bacteroidota</taxon>
        <taxon>Flavobacteriia</taxon>
        <taxon>Flavobacteriales</taxon>
        <taxon>Weeksellaceae</taxon>
        <taxon>Chryseobacterium group</taxon>
        <taxon>Chryseobacterium</taxon>
    </lineage>
</organism>
<reference evidence="1 2" key="1">
    <citation type="submission" date="2015-10" db="EMBL/GenBank/DDBJ databases">
        <title>Genome sequence of Chryseobacterium greenlandense.</title>
        <authorList>
            <person name="Newman J."/>
            <person name="Fischer K."/>
            <person name="Miller J."/>
        </authorList>
    </citation>
    <scope>NUCLEOTIDE SEQUENCE [LARGE SCALE GENOMIC DNA]</scope>
    <source>
        <strain evidence="1 2">UMB34</strain>
    </source>
</reference>
<evidence type="ECO:0008006" key="3">
    <source>
        <dbReference type="Google" id="ProtNLM"/>
    </source>
</evidence>
<gene>
    <name evidence="1" type="ORF">AR686_04135</name>
</gene>
<dbReference type="NCBIfam" id="TIGR01200">
    <property type="entry name" value="GLPGLI"/>
    <property type="match status" value="1"/>
</dbReference>